<organism evidence="1 2">
    <name type="scientific">Nocardia amamiensis</name>
    <dbReference type="NCBI Taxonomy" id="404578"/>
    <lineage>
        <taxon>Bacteria</taxon>
        <taxon>Bacillati</taxon>
        <taxon>Actinomycetota</taxon>
        <taxon>Actinomycetes</taxon>
        <taxon>Mycobacteriales</taxon>
        <taxon>Nocardiaceae</taxon>
        <taxon>Nocardia</taxon>
    </lineage>
</organism>
<keyword evidence="2" id="KW-1185">Reference proteome</keyword>
<gene>
    <name evidence="1" type="ORF">IU459_32645</name>
</gene>
<dbReference type="Proteomes" id="UP000702209">
    <property type="component" value="Unassembled WGS sequence"/>
</dbReference>
<name>A0ABS0D085_9NOCA</name>
<protein>
    <submittedName>
        <fullName evidence="1">Uncharacterized protein</fullName>
    </submittedName>
</protein>
<dbReference type="EMBL" id="JADLQX010000040">
    <property type="protein sequence ID" value="MBF6302254.1"/>
    <property type="molecule type" value="Genomic_DNA"/>
</dbReference>
<reference evidence="1 2" key="1">
    <citation type="submission" date="2020-10" db="EMBL/GenBank/DDBJ databases">
        <title>Identification of Nocardia species via Next-generation sequencing and recognition of intraspecies genetic diversity.</title>
        <authorList>
            <person name="Li P."/>
            <person name="Li P."/>
            <person name="Lu B."/>
        </authorList>
    </citation>
    <scope>NUCLEOTIDE SEQUENCE [LARGE SCALE GENOMIC DNA]</scope>
    <source>
        <strain evidence="1 2">BJ06-0157</strain>
    </source>
</reference>
<evidence type="ECO:0000313" key="1">
    <source>
        <dbReference type="EMBL" id="MBF6302254.1"/>
    </source>
</evidence>
<comment type="caution">
    <text evidence="1">The sequence shown here is derived from an EMBL/GenBank/DDBJ whole genome shotgun (WGS) entry which is preliminary data.</text>
</comment>
<proteinExistence type="predicted"/>
<sequence length="106" mass="12380">MNEDRYSAIRHLEPPRSVRVDPRRMWVLPVRTPERVMPVTLGEKAFALDLHLGEEWIPGRAYRWARFNIGTAPVWFCEIEVQLMTKNGVSGVALRQWVPWDAVQPE</sequence>
<evidence type="ECO:0000313" key="2">
    <source>
        <dbReference type="Proteomes" id="UP000702209"/>
    </source>
</evidence>
<accession>A0ABS0D085</accession>
<dbReference type="RefSeq" id="WP_195133444.1">
    <property type="nucleotide sequence ID" value="NZ_JADLQX010000040.1"/>
</dbReference>